<dbReference type="GO" id="GO:0016706">
    <property type="term" value="F:2-oxoglutarate-dependent dioxygenase activity"/>
    <property type="evidence" value="ECO:0007669"/>
    <property type="project" value="TreeGrafter"/>
</dbReference>
<dbReference type="SMART" id="SM00558">
    <property type="entry name" value="JmjC"/>
    <property type="match status" value="1"/>
</dbReference>
<dbReference type="Pfam" id="PF02373">
    <property type="entry name" value="JmjC"/>
    <property type="match status" value="1"/>
</dbReference>
<dbReference type="GO" id="GO:0045905">
    <property type="term" value="P:positive regulation of translational termination"/>
    <property type="evidence" value="ECO:0007669"/>
    <property type="project" value="TreeGrafter"/>
</dbReference>
<evidence type="ECO:0000313" key="2">
    <source>
        <dbReference type="EMBL" id="KAJ2782013.1"/>
    </source>
</evidence>
<dbReference type="SUPFAM" id="SSF51197">
    <property type="entry name" value="Clavaminate synthase-like"/>
    <property type="match status" value="1"/>
</dbReference>
<dbReference type="PANTHER" id="PTHR12480:SF6">
    <property type="entry name" value="2-OXOGLUTARATE AND IRON-DEPENDENT OXYGENASE JMJD4"/>
    <property type="match status" value="1"/>
</dbReference>
<protein>
    <recommendedName>
        <fullName evidence="1">JmjC domain-containing protein</fullName>
    </recommendedName>
</protein>
<dbReference type="InterPro" id="IPR050910">
    <property type="entry name" value="JMJD6_ArgDemeth/LysHydrox"/>
</dbReference>
<evidence type="ECO:0000259" key="1">
    <source>
        <dbReference type="PROSITE" id="PS51184"/>
    </source>
</evidence>
<evidence type="ECO:0000313" key="3">
    <source>
        <dbReference type="Proteomes" id="UP001140217"/>
    </source>
</evidence>
<sequence>MEIQRRDDISVEEFVESFLEPNEPVVLGPRFTAGWAARQTWVGSDGRPDFGRLAALHGAAQVPVAECGTAHFSDQRRTTMALEAFVAQWQRDPRGGLYCKDWHFARSGGSEAYAPAGPVSNDWLNIFCDHGGDEPGGDDYRFCYMGGDGTWTPFHEDVFRSYSWSANICGAKRWTLVVPGQTALFTDALGNWPRDLDDCDAAQFPHVRRVRRMDFVQGPGETVFVPSGWWHQVRNVGDTISINHNWANEFNLRFLYARLADDMAAVRHALRDVAAMDGFAEHAQLILRVDSGTDYRGFFRFVDYMARLYLRQFTTCTDELRRLHPHFRSAPSVRRALRKIAAVLDMLAADPVAAELPPLPGDIARTRALVAGAVAGAAAGAVACADGGAQ</sequence>
<accession>A0A9W8HBV0</accession>
<keyword evidence="3" id="KW-1185">Reference proteome</keyword>
<dbReference type="GO" id="GO:0005634">
    <property type="term" value="C:nucleus"/>
    <property type="evidence" value="ECO:0007669"/>
    <property type="project" value="TreeGrafter"/>
</dbReference>
<organism evidence="2 3">
    <name type="scientific">Coemansia javaensis</name>
    <dbReference type="NCBI Taxonomy" id="2761396"/>
    <lineage>
        <taxon>Eukaryota</taxon>
        <taxon>Fungi</taxon>
        <taxon>Fungi incertae sedis</taxon>
        <taxon>Zoopagomycota</taxon>
        <taxon>Kickxellomycotina</taxon>
        <taxon>Kickxellomycetes</taxon>
        <taxon>Kickxellales</taxon>
        <taxon>Kickxellaceae</taxon>
        <taxon>Coemansia</taxon>
    </lineage>
</organism>
<dbReference type="GO" id="GO:0005737">
    <property type="term" value="C:cytoplasm"/>
    <property type="evidence" value="ECO:0007669"/>
    <property type="project" value="TreeGrafter"/>
</dbReference>
<dbReference type="OrthoDB" id="424465at2759"/>
<dbReference type="PROSITE" id="PS51184">
    <property type="entry name" value="JMJC"/>
    <property type="match status" value="1"/>
</dbReference>
<dbReference type="EMBL" id="JANBUL010000085">
    <property type="protein sequence ID" value="KAJ2782013.1"/>
    <property type="molecule type" value="Genomic_DNA"/>
</dbReference>
<gene>
    <name evidence="2" type="ORF">H4R18_002518</name>
</gene>
<dbReference type="AlphaFoldDB" id="A0A9W8HBV0"/>
<proteinExistence type="predicted"/>
<name>A0A9W8HBV0_9FUNG</name>
<dbReference type="PANTHER" id="PTHR12480">
    <property type="entry name" value="ARGININE DEMETHYLASE AND LYSYL-HYDROXYLASE JMJD"/>
    <property type="match status" value="1"/>
</dbReference>
<dbReference type="Gene3D" id="2.60.120.650">
    <property type="entry name" value="Cupin"/>
    <property type="match status" value="1"/>
</dbReference>
<dbReference type="GO" id="GO:0043565">
    <property type="term" value="F:sequence-specific DNA binding"/>
    <property type="evidence" value="ECO:0007669"/>
    <property type="project" value="TreeGrafter"/>
</dbReference>
<dbReference type="InterPro" id="IPR003347">
    <property type="entry name" value="JmjC_dom"/>
</dbReference>
<feature type="domain" description="JmjC" evidence="1">
    <location>
        <begin position="103"/>
        <end position="263"/>
    </location>
</feature>
<reference evidence="2" key="1">
    <citation type="submission" date="2022-07" db="EMBL/GenBank/DDBJ databases">
        <title>Phylogenomic reconstructions and comparative analyses of Kickxellomycotina fungi.</title>
        <authorList>
            <person name="Reynolds N.K."/>
            <person name="Stajich J.E."/>
            <person name="Barry K."/>
            <person name="Grigoriev I.V."/>
            <person name="Crous P."/>
            <person name="Smith M.E."/>
        </authorList>
    </citation>
    <scope>NUCLEOTIDE SEQUENCE</scope>
    <source>
        <strain evidence="2">NBRC 105414</strain>
    </source>
</reference>
<comment type="caution">
    <text evidence="2">The sequence shown here is derived from an EMBL/GenBank/DDBJ whole genome shotgun (WGS) entry which is preliminary data.</text>
</comment>
<dbReference type="Proteomes" id="UP001140217">
    <property type="component" value="Unassembled WGS sequence"/>
</dbReference>